<sequence length="203" mass="22568">MLVTEGSTCALRLSSIVTCASLSFPAVHRVLCSLKQLLMSFSNQNPCTQPLLASILLKRKWPAIAHHRSLKAEAEALPILEPLMARRLEALHMHRRASGKRKLKLRRSLPTAFILRDRTRLREATVVAGAPLARHLAIITQAQEMLSCTDASTIAGLLFRSNARPRAHHLATLPTPTPTCFKVRVQAMVLWSRPRPRGQPSRA</sequence>
<dbReference type="AlphaFoldDB" id="A0A066VQH6"/>
<reference evidence="1 2" key="1">
    <citation type="submission" date="2014-05" db="EMBL/GenBank/DDBJ databases">
        <title>Draft genome sequence of a rare smut relative, Tilletiaria anomala UBC 951.</title>
        <authorList>
            <consortium name="DOE Joint Genome Institute"/>
            <person name="Toome M."/>
            <person name="Kuo A."/>
            <person name="Henrissat B."/>
            <person name="Lipzen A."/>
            <person name="Tritt A."/>
            <person name="Yoshinaga Y."/>
            <person name="Zane M."/>
            <person name="Barry K."/>
            <person name="Grigoriev I.V."/>
            <person name="Spatafora J.W."/>
            <person name="Aimea M.C."/>
        </authorList>
    </citation>
    <scope>NUCLEOTIDE SEQUENCE [LARGE SCALE GENOMIC DNA]</scope>
    <source>
        <strain evidence="1 2">UBC 951</strain>
    </source>
</reference>
<proteinExistence type="predicted"/>
<dbReference type="InParanoid" id="A0A066VQH6"/>
<evidence type="ECO:0000313" key="1">
    <source>
        <dbReference type="EMBL" id="KDN42523.1"/>
    </source>
</evidence>
<evidence type="ECO:0000313" key="2">
    <source>
        <dbReference type="Proteomes" id="UP000027361"/>
    </source>
</evidence>
<dbReference type="EMBL" id="JMSN01000069">
    <property type="protein sequence ID" value="KDN42523.1"/>
    <property type="molecule type" value="Genomic_DNA"/>
</dbReference>
<gene>
    <name evidence="1" type="ORF">K437DRAFT_160995</name>
</gene>
<comment type="caution">
    <text evidence="1">The sequence shown here is derived from an EMBL/GenBank/DDBJ whole genome shotgun (WGS) entry which is preliminary data.</text>
</comment>
<dbReference type="GeneID" id="25261736"/>
<dbReference type="HOGENOM" id="CLU_1349736_0_0_1"/>
<dbReference type="RefSeq" id="XP_013242092.1">
    <property type="nucleotide sequence ID" value="XM_013386638.1"/>
</dbReference>
<accession>A0A066VQH6</accession>
<keyword evidence="2" id="KW-1185">Reference proteome</keyword>
<dbReference type="Proteomes" id="UP000027361">
    <property type="component" value="Unassembled WGS sequence"/>
</dbReference>
<protein>
    <submittedName>
        <fullName evidence="1">Uncharacterized protein</fullName>
    </submittedName>
</protein>
<name>A0A066VQH6_TILAU</name>
<organism evidence="1 2">
    <name type="scientific">Tilletiaria anomala (strain ATCC 24038 / CBS 436.72 / UBC 951)</name>
    <dbReference type="NCBI Taxonomy" id="1037660"/>
    <lineage>
        <taxon>Eukaryota</taxon>
        <taxon>Fungi</taxon>
        <taxon>Dikarya</taxon>
        <taxon>Basidiomycota</taxon>
        <taxon>Ustilaginomycotina</taxon>
        <taxon>Exobasidiomycetes</taxon>
        <taxon>Georgefischeriales</taxon>
        <taxon>Tilletiariaceae</taxon>
        <taxon>Tilletiaria</taxon>
    </lineage>
</organism>